<proteinExistence type="predicted"/>
<dbReference type="OrthoDB" id="3078366at2"/>
<accession>F1ZBW7</accession>
<dbReference type="RefSeq" id="WP_008070587.1">
    <property type="nucleotide sequence ID" value="NZ_AQWK01000007.1"/>
</dbReference>
<dbReference type="STRING" id="983920.Y88_3287"/>
<dbReference type="eggNOG" id="COG3816">
    <property type="taxonomic scope" value="Bacteria"/>
</dbReference>
<evidence type="ECO:0000259" key="1">
    <source>
        <dbReference type="Pfam" id="PF06938"/>
    </source>
</evidence>
<keyword evidence="4" id="KW-1185">Reference proteome</keyword>
<dbReference type="Gene3D" id="2.30.270.10">
    <property type="entry name" value="duf1285 protein"/>
    <property type="match status" value="1"/>
</dbReference>
<organism evidence="3 4">
    <name type="scientific">Novosphingobium nitrogenifigens DSM 19370</name>
    <dbReference type="NCBI Taxonomy" id="983920"/>
    <lineage>
        <taxon>Bacteria</taxon>
        <taxon>Pseudomonadati</taxon>
        <taxon>Pseudomonadota</taxon>
        <taxon>Alphaproteobacteria</taxon>
        <taxon>Sphingomonadales</taxon>
        <taxon>Sphingomonadaceae</taxon>
        <taxon>Novosphingobium</taxon>
    </lineage>
</organism>
<dbReference type="Pfam" id="PF06938">
    <property type="entry name" value="DUF1285_N"/>
    <property type="match status" value="1"/>
</dbReference>
<dbReference type="Pfam" id="PF21028">
    <property type="entry name" value="DUF1285_C"/>
    <property type="match status" value="1"/>
</dbReference>
<evidence type="ECO:0008006" key="5">
    <source>
        <dbReference type="Google" id="ProtNLM"/>
    </source>
</evidence>
<dbReference type="InterPro" id="IPR048342">
    <property type="entry name" value="DUF1285_C"/>
</dbReference>
<feature type="domain" description="DUF1285" evidence="2">
    <location>
        <begin position="95"/>
        <end position="191"/>
    </location>
</feature>
<evidence type="ECO:0000259" key="2">
    <source>
        <dbReference type="Pfam" id="PF21028"/>
    </source>
</evidence>
<dbReference type="EMBL" id="AEWJ01000051">
    <property type="protein sequence ID" value="EGD57957.1"/>
    <property type="molecule type" value="Genomic_DNA"/>
</dbReference>
<dbReference type="HOGENOM" id="CLU_096796_1_0_5"/>
<dbReference type="AlphaFoldDB" id="F1ZBW7"/>
<comment type="caution">
    <text evidence="3">The sequence shown here is derived from an EMBL/GenBank/DDBJ whole genome shotgun (WGS) entry which is preliminary data.</text>
</comment>
<name>F1ZBW7_9SPHN</name>
<dbReference type="Proteomes" id="UP000004728">
    <property type="component" value="Unassembled WGS sequence"/>
</dbReference>
<dbReference type="InterPro" id="IPR010707">
    <property type="entry name" value="DUF1285"/>
</dbReference>
<dbReference type="PIRSF" id="PIRSF029557">
    <property type="entry name" value="UCP029557"/>
    <property type="match status" value="1"/>
</dbReference>
<protein>
    <recommendedName>
        <fullName evidence="5">DUF1285 domain-containing protein</fullName>
    </recommendedName>
</protein>
<evidence type="ECO:0000313" key="3">
    <source>
        <dbReference type="EMBL" id="EGD57957.1"/>
    </source>
</evidence>
<gene>
    <name evidence="3" type="ORF">Y88_3287</name>
</gene>
<dbReference type="Gene3D" id="3.10.540.10">
    <property type="entry name" value="duf1285 like domain"/>
    <property type="match status" value="1"/>
</dbReference>
<reference evidence="3 4" key="1">
    <citation type="journal article" date="2012" name="J. Bacteriol.">
        <title>Draft Genome Sequence of Novosphingobium nitrogenifigens Y88T.</title>
        <authorList>
            <person name="Strabala T.J."/>
            <person name="Macdonald L."/>
            <person name="Liu V."/>
            <person name="Smit A.M."/>
        </authorList>
    </citation>
    <scope>NUCLEOTIDE SEQUENCE [LARGE SCALE GENOMIC DNA]</scope>
    <source>
        <strain evidence="3 4">DSM 19370</strain>
    </source>
</reference>
<dbReference type="InParanoid" id="F1ZBW7"/>
<sequence length="195" mass="21050">MPYTPPPELAALTLAELAEAVAARRLPPVEQWTPDREGDSLMRIAADGTWYHDGGPITRPAMVRAFSGLLLREADGRHYLVTPHEKLAIAVEDAAFIATDMDVRHDEAGRPVLAFRLNTDDVVLAGPDHPLRVAGTADTPAFYLGVRHSTEARLNRSTYGQLIDHALAVSGPETLAPETLAVESGGMRFPLLPGT</sequence>
<evidence type="ECO:0000313" key="4">
    <source>
        <dbReference type="Proteomes" id="UP000004728"/>
    </source>
</evidence>
<feature type="domain" description="DUF1285" evidence="1">
    <location>
        <begin position="27"/>
        <end position="94"/>
    </location>
</feature>
<dbReference type="InterPro" id="IPR023361">
    <property type="entry name" value="DUF1285_beta_roll_sf"/>
</dbReference>
<dbReference type="InterPro" id="IPR048341">
    <property type="entry name" value="DUF1285_N"/>
</dbReference>